<sequence length="89" mass="10118">MSRCRIRCRGTRRYRLRDESMLRRASAAGGGNGVRTGHFARATTRTRRTCCARTCVVGTPGFRLRDPHPILSYRPPFDAIESSRETMTD</sequence>
<dbReference type="EMBL" id="PVGH01000067">
    <property type="protein sequence ID" value="PRF59341.1"/>
    <property type="molecule type" value="Genomic_DNA"/>
</dbReference>
<evidence type="ECO:0000313" key="1">
    <source>
        <dbReference type="EMBL" id="PRF59341.1"/>
    </source>
</evidence>
<proteinExistence type="predicted"/>
<reference evidence="1 2" key="1">
    <citation type="submission" date="2018-03" db="EMBL/GenBank/DDBJ databases">
        <authorList>
            <person name="Keele B.F."/>
        </authorList>
    </citation>
    <scope>NUCLEOTIDE SEQUENCE [LARGE SCALE GENOMIC DNA]</scope>
    <source>
        <strain evidence="1 2">AU19729</strain>
    </source>
</reference>
<dbReference type="AlphaFoldDB" id="A0A2S9MLB0"/>
<dbReference type="Proteomes" id="UP000238982">
    <property type="component" value="Unassembled WGS sequence"/>
</dbReference>
<evidence type="ECO:0000313" key="2">
    <source>
        <dbReference type="Proteomes" id="UP000238982"/>
    </source>
</evidence>
<protein>
    <submittedName>
        <fullName evidence="1">Uncharacterized protein</fullName>
    </submittedName>
</protein>
<comment type="caution">
    <text evidence="1">The sequence shown here is derived from an EMBL/GenBank/DDBJ whole genome shotgun (WGS) entry which is preliminary data.</text>
</comment>
<organism evidence="1 2">
    <name type="scientific">Burkholderia multivorans</name>
    <dbReference type="NCBI Taxonomy" id="87883"/>
    <lineage>
        <taxon>Bacteria</taxon>
        <taxon>Pseudomonadati</taxon>
        <taxon>Pseudomonadota</taxon>
        <taxon>Betaproteobacteria</taxon>
        <taxon>Burkholderiales</taxon>
        <taxon>Burkholderiaceae</taxon>
        <taxon>Burkholderia</taxon>
        <taxon>Burkholderia cepacia complex</taxon>
    </lineage>
</organism>
<name>A0A2S9MLB0_9BURK</name>
<gene>
    <name evidence="1" type="ORF">C6Q15_17310</name>
</gene>
<accession>A0A2S9MLB0</accession>